<protein>
    <submittedName>
        <fullName evidence="3">Uncharacterized protein</fullName>
    </submittedName>
</protein>
<sequence length="180" mass="20495">MTTINNAQPVQLRRMSVTDQQGKTTEFSRSAKSVNNDSTQHPQATTDKKTVHLKEIKDLKKNISAELAKIKSNLDRMMDSRTPSWKKDPASIKNQLTKLTSSIQAYQDKLDSTSYKHHHSKQETLTKLNAAISENKNKINTIKNEISRKNVSNTELSKNTKINRDIAAIRAQDYKDYGHK</sequence>
<evidence type="ECO:0000313" key="4">
    <source>
        <dbReference type="Proteomes" id="UP000295055"/>
    </source>
</evidence>
<dbReference type="Proteomes" id="UP000295055">
    <property type="component" value="Unassembled WGS sequence"/>
</dbReference>
<accession>A0A4R3NQ89</accession>
<keyword evidence="1" id="KW-0175">Coiled coil</keyword>
<proteinExistence type="predicted"/>
<feature type="region of interest" description="Disordered" evidence="2">
    <location>
        <begin position="1"/>
        <end position="49"/>
    </location>
</feature>
<dbReference type="RefSeq" id="WP_132494390.1">
    <property type="nucleotide sequence ID" value="NZ_SMAS01000001.1"/>
</dbReference>
<comment type="caution">
    <text evidence="3">The sequence shown here is derived from an EMBL/GenBank/DDBJ whole genome shotgun (WGS) entry which is preliminary data.</text>
</comment>
<evidence type="ECO:0000256" key="2">
    <source>
        <dbReference type="SAM" id="MobiDB-lite"/>
    </source>
</evidence>
<organism evidence="3 4">
    <name type="scientific">Providencia alcalifaciens</name>
    <dbReference type="NCBI Taxonomy" id="126385"/>
    <lineage>
        <taxon>Bacteria</taxon>
        <taxon>Pseudomonadati</taxon>
        <taxon>Pseudomonadota</taxon>
        <taxon>Gammaproteobacteria</taxon>
        <taxon>Enterobacterales</taxon>
        <taxon>Morganellaceae</taxon>
        <taxon>Providencia</taxon>
    </lineage>
</organism>
<dbReference type="EMBL" id="SMAS01000001">
    <property type="protein sequence ID" value="TCT38182.1"/>
    <property type="molecule type" value="Genomic_DNA"/>
</dbReference>
<feature type="compositionally biased region" description="Polar residues" evidence="2">
    <location>
        <begin position="17"/>
        <end position="45"/>
    </location>
</feature>
<reference evidence="3 4" key="1">
    <citation type="submission" date="2019-03" db="EMBL/GenBank/DDBJ databases">
        <title>Genomic analyses of the natural microbiome of Caenorhabditis elegans.</title>
        <authorList>
            <person name="Samuel B."/>
        </authorList>
    </citation>
    <scope>NUCLEOTIDE SEQUENCE [LARGE SCALE GENOMIC DNA]</scope>
    <source>
        <strain evidence="3 4">JUb102</strain>
    </source>
</reference>
<name>A0A4R3NQ89_9GAMM</name>
<dbReference type="AlphaFoldDB" id="A0A4R3NQ89"/>
<gene>
    <name evidence="3" type="ORF">EC835_101176</name>
</gene>
<dbReference type="OrthoDB" id="10011464at2"/>
<feature type="coiled-coil region" evidence="1">
    <location>
        <begin position="53"/>
        <end position="80"/>
    </location>
</feature>
<evidence type="ECO:0000313" key="3">
    <source>
        <dbReference type="EMBL" id="TCT38182.1"/>
    </source>
</evidence>
<evidence type="ECO:0000256" key="1">
    <source>
        <dbReference type="SAM" id="Coils"/>
    </source>
</evidence>